<name>A0ABT4TAQ2_9ACTN</name>
<gene>
    <name evidence="3" type="ORF">OUY24_38715</name>
</gene>
<evidence type="ECO:0000259" key="2">
    <source>
        <dbReference type="Pfam" id="PF01636"/>
    </source>
</evidence>
<feature type="domain" description="Aminoglycoside phosphotransferase" evidence="2">
    <location>
        <begin position="5"/>
        <end position="101"/>
    </location>
</feature>
<dbReference type="SUPFAM" id="SSF56112">
    <property type="entry name" value="Protein kinase-like (PK-like)"/>
    <property type="match status" value="1"/>
</dbReference>
<dbReference type="Proteomes" id="UP001212498">
    <property type="component" value="Unassembled WGS sequence"/>
</dbReference>
<dbReference type="PANTHER" id="PTHR21310:SF40">
    <property type="entry name" value="AMINOGLYCOSIDE PHOSPHOTRANSFERASE DOMAIN-CONTAINING PROTEIN-RELATED"/>
    <property type="match status" value="1"/>
</dbReference>
<dbReference type="InterPro" id="IPR011009">
    <property type="entry name" value="Kinase-like_dom_sf"/>
</dbReference>
<proteinExistence type="predicted"/>
<dbReference type="EMBL" id="JAPNUD010000209">
    <property type="protein sequence ID" value="MDA0646598.1"/>
    <property type="molecule type" value="Genomic_DNA"/>
</dbReference>
<organism evidence="3 4">
    <name type="scientific">Nonomuraea ferruginea</name>
    <dbReference type="NCBI Taxonomy" id="46174"/>
    <lineage>
        <taxon>Bacteria</taxon>
        <taxon>Bacillati</taxon>
        <taxon>Actinomycetota</taxon>
        <taxon>Actinomycetes</taxon>
        <taxon>Streptosporangiales</taxon>
        <taxon>Streptosporangiaceae</taxon>
        <taxon>Nonomuraea</taxon>
    </lineage>
</organism>
<dbReference type="InterPro" id="IPR051678">
    <property type="entry name" value="AGP_Transferase"/>
</dbReference>
<evidence type="ECO:0000256" key="1">
    <source>
        <dbReference type="SAM" id="MobiDB-lite"/>
    </source>
</evidence>
<dbReference type="Gene3D" id="3.90.1200.10">
    <property type="match status" value="1"/>
</dbReference>
<feature type="region of interest" description="Disordered" evidence="1">
    <location>
        <begin position="226"/>
        <end position="245"/>
    </location>
</feature>
<comment type="caution">
    <text evidence="3">The sequence shown here is derived from an EMBL/GenBank/DDBJ whole genome shotgun (WGS) entry which is preliminary data.</text>
</comment>
<reference evidence="3 4" key="1">
    <citation type="submission" date="2022-11" db="EMBL/GenBank/DDBJ databases">
        <title>Nonomuraea corallina sp. nov., a new species of the genus Nonomuraea isolated from sea side sediment in Thai sea.</title>
        <authorList>
            <person name="Ngamcharungchit C."/>
            <person name="Matsumoto A."/>
            <person name="Suriyachadkun C."/>
            <person name="Panbangred W."/>
            <person name="Inahashi Y."/>
            <person name="Intra B."/>
        </authorList>
    </citation>
    <scope>NUCLEOTIDE SEQUENCE [LARGE SCALE GENOMIC DNA]</scope>
    <source>
        <strain evidence="3 4">DSM 43553</strain>
    </source>
</reference>
<keyword evidence="4" id="KW-1185">Reference proteome</keyword>
<accession>A0ABT4TAQ2</accession>
<feature type="domain" description="Aminoglycoside phosphotransferase" evidence="2">
    <location>
        <begin position="115"/>
        <end position="178"/>
    </location>
</feature>
<dbReference type="RefSeq" id="WP_148030059.1">
    <property type="nucleotide sequence ID" value="NZ_BAABFD010000031.1"/>
</dbReference>
<evidence type="ECO:0000313" key="3">
    <source>
        <dbReference type="EMBL" id="MDA0646598.1"/>
    </source>
</evidence>
<evidence type="ECO:0000313" key="4">
    <source>
        <dbReference type="Proteomes" id="UP001212498"/>
    </source>
</evidence>
<sequence length="245" mass="26426">MRVGTLIASGHDCLVFEAGAGKVVKRSRHGRSLEQEASIMRHARRNGIPTPEVFDADGPDLLMERLEGPSLRETALRRPDRLASYGRLLAELLRTVARVRAPGWLQGAGGCPGNRLLHLDLHPANVIVTAAGPRIVDWANAARGAPGADVACTWLILATTAVPEAPVPNWQEIMLGAFLDAVDVAAARPYLRVTAARWRADRAIEPAEQAEIDAFLSGGKLWAEGGNRMNEQPGAPARYEKVRGT</sequence>
<dbReference type="PANTHER" id="PTHR21310">
    <property type="entry name" value="AMINOGLYCOSIDE PHOSPHOTRANSFERASE-RELATED-RELATED"/>
    <property type="match status" value="1"/>
</dbReference>
<dbReference type="Pfam" id="PF01636">
    <property type="entry name" value="APH"/>
    <property type="match status" value="2"/>
</dbReference>
<dbReference type="InterPro" id="IPR002575">
    <property type="entry name" value="Aminoglycoside_PTrfase"/>
</dbReference>
<protein>
    <submittedName>
        <fullName evidence="3">Phosphotransferase</fullName>
    </submittedName>
</protein>